<protein>
    <recommendedName>
        <fullName evidence="4">Glycogen biosynthesis protein GlgD</fullName>
    </recommendedName>
</protein>
<gene>
    <name evidence="2" type="ORF">JOC95_003282</name>
</gene>
<feature type="compositionally biased region" description="Polar residues" evidence="1">
    <location>
        <begin position="32"/>
        <end position="42"/>
    </location>
</feature>
<dbReference type="RefSeq" id="WP_204418196.1">
    <property type="nucleotide sequence ID" value="NZ_JAFBED010000007.1"/>
</dbReference>
<feature type="region of interest" description="Disordered" evidence="1">
    <location>
        <begin position="1"/>
        <end position="55"/>
    </location>
</feature>
<name>A0ABS2P3E9_9BACI</name>
<organism evidence="2 3">
    <name type="scientific">Sutcliffiella tianshenii</name>
    <dbReference type="NCBI Taxonomy" id="1463404"/>
    <lineage>
        <taxon>Bacteria</taxon>
        <taxon>Bacillati</taxon>
        <taxon>Bacillota</taxon>
        <taxon>Bacilli</taxon>
        <taxon>Bacillales</taxon>
        <taxon>Bacillaceae</taxon>
        <taxon>Sutcliffiella</taxon>
    </lineage>
</organism>
<dbReference type="EMBL" id="JAFBED010000007">
    <property type="protein sequence ID" value="MBM7621409.1"/>
    <property type="molecule type" value="Genomic_DNA"/>
</dbReference>
<feature type="compositionally biased region" description="Polar residues" evidence="1">
    <location>
        <begin position="7"/>
        <end position="17"/>
    </location>
</feature>
<accession>A0ABS2P3E9</accession>
<evidence type="ECO:0000313" key="3">
    <source>
        <dbReference type="Proteomes" id="UP000737402"/>
    </source>
</evidence>
<proteinExistence type="predicted"/>
<sequence length="55" mass="6460">MKKRSKQNNPEQKTGNTVEMGAEYNPVKDVKQQNLKRSQPVRSKNHSEKEQRRGH</sequence>
<feature type="compositionally biased region" description="Basic and acidic residues" evidence="1">
    <location>
        <begin position="45"/>
        <end position="55"/>
    </location>
</feature>
<reference evidence="2 3" key="1">
    <citation type="submission" date="2021-01" db="EMBL/GenBank/DDBJ databases">
        <title>Genomic Encyclopedia of Type Strains, Phase IV (KMG-IV): sequencing the most valuable type-strain genomes for metagenomic binning, comparative biology and taxonomic classification.</title>
        <authorList>
            <person name="Goeker M."/>
        </authorList>
    </citation>
    <scope>NUCLEOTIDE SEQUENCE [LARGE SCALE GENOMIC DNA]</scope>
    <source>
        <strain evidence="2 3">DSM 25879</strain>
    </source>
</reference>
<evidence type="ECO:0008006" key="4">
    <source>
        <dbReference type="Google" id="ProtNLM"/>
    </source>
</evidence>
<comment type="caution">
    <text evidence="2">The sequence shown here is derived from an EMBL/GenBank/DDBJ whole genome shotgun (WGS) entry which is preliminary data.</text>
</comment>
<evidence type="ECO:0000313" key="2">
    <source>
        <dbReference type="EMBL" id="MBM7621409.1"/>
    </source>
</evidence>
<dbReference type="Proteomes" id="UP000737402">
    <property type="component" value="Unassembled WGS sequence"/>
</dbReference>
<evidence type="ECO:0000256" key="1">
    <source>
        <dbReference type="SAM" id="MobiDB-lite"/>
    </source>
</evidence>
<keyword evidence="3" id="KW-1185">Reference proteome</keyword>